<protein>
    <recommendedName>
        <fullName evidence="3">UmuC domain-containing protein</fullName>
    </recommendedName>
</protein>
<dbReference type="KEGG" id="bgm:CAL15_13115"/>
<reference evidence="4 5" key="1">
    <citation type="submission" date="2017-05" db="EMBL/GenBank/DDBJ databases">
        <title>Complete and WGS of Bordetella genogroups.</title>
        <authorList>
            <person name="Spilker T."/>
            <person name="LiPuma J."/>
        </authorList>
    </citation>
    <scope>NUCLEOTIDE SEQUENCE [LARGE SCALE GENOMIC DNA]</scope>
    <source>
        <strain evidence="4 5">AU7206</strain>
    </source>
</reference>
<dbReference type="RefSeq" id="WP_086079006.1">
    <property type="nucleotide sequence ID" value="NZ_CP021111.1"/>
</dbReference>
<comment type="similarity">
    <text evidence="1">Belongs to the DNA polymerase type-Y family.</text>
</comment>
<proteinExistence type="inferred from homology"/>
<dbReference type="InterPro" id="IPR050356">
    <property type="entry name" value="SulA_CellDiv_inhibitor"/>
</dbReference>
<organism evidence="4 5">
    <name type="scientific">Bordetella genomosp. 13</name>
    <dbReference type="NCBI Taxonomy" id="463040"/>
    <lineage>
        <taxon>Bacteria</taxon>
        <taxon>Pseudomonadati</taxon>
        <taxon>Pseudomonadota</taxon>
        <taxon>Betaproteobacteria</taxon>
        <taxon>Burkholderiales</taxon>
        <taxon>Alcaligenaceae</taxon>
        <taxon>Bordetella</taxon>
    </lineage>
</organism>
<evidence type="ECO:0000313" key="4">
    <source>
        <dbReference type="EMBL" id="ARP95241.1"/>
    </source>
</evidence>
<keyword evidence="2" id="KW-0227">DNA damage</keyword>
<evidence type="ECO:0000259" key="3">
    <source>
        <dbReference type="Pfam" id="PF00817"/>
    </source>
</evidence>
<dbReference type="SUPFAM" id="SSF56672">
    <property type="entry name" value="DNA/RNA polymerases"/>
    <property type="match status" value="1"/>
</dbReference>
<dbReference type="PANTHER" id="PTHR35369">
    <property type="entry name" value="BLR3025 PROTEIN-RELATED"/>
    <property type="match status" value="1"/>
</dbReference>
<dbReference type="InterPro" id="IPR043502">
    <property type="entry name" value="DNA/RNA_pol_sf"/>
</dbReference>
<dbReference type="Proteomes" id="UP000194161">
    <property type="component" value="Chromosome"/>
</dbReference>
<dbReference type="Gene3D" id="3.30.70.270">
    <property type="match status" value="1"/>
</dbReference>
<feature type="domain" description="UmuC" evidence="3">
    <location>
        <begin position="18"/>
        <end position="144"/>
    </location>
</feature>
<evidence type="ECO:0000256" key="2">
    <source>
        <dbReference type="ARBA" id="ARBA00022763"/>
    </source>
</evidence>
<dbReference type="CDD" id="cd03468">
    <property type="entry name" value="PolY_like"/>
    <property type="match status" value="1"/>
</dbReference>
<keyword evidence="5" id="KW-1185">Reference proteome</keyword>
<accession>A0A1W6ZCZ8</accession>
<dbReference type="Pfam" id="PF00817">
    <property type="entry name" value="IMS"/>
    <property type="match status" value="1"/>
</dbReference>
<sequence>MRVWIVVHLTHAILDGLCPRWRTEPAAVLDAGQVLACSPLAAQAGVRPGQRAGGVSALCPTASLRSYDAVLHSQYVQDAALGFLQYTPEVALLPSDTVALEVSASLQLFGGIRALCRRVAATARGMGMAARLGVGPTACGAWLLATAPARQPRVLTLPTLARRLDRVPCSRMPEAERHLEWLTGIGCSDLGALRRLPRGALQRRTHAALLQALDRAYGEGPELHTWIEAPPVFAGRIELDENIEHAPDVLAIAQRLVEQLCGWLAAAHLAATRVNLTIEHELGRHACAPTVLDVRLASPAWIPSRMLPLMAEQLNRLTLAAPARAIALQAAQLEPLAPVPTDLFPEAGGSAADRDHVMALLVARLGRDHVLHAHPVADHRPDIANRWVPVDEVASSHVYAVGAVRPSWLLQKPIALLTRGHRPYYGAPLQIVQGPERIEDGWWNGLTVRDYFVAEAPDGSRYWLYQDRDDPSGWFLHGLFG</sequence>
<dbReference type="AlphaFoldDB" id="A0A1W6ZCZ8"/>
<dbReference type="InterPro" id="IPR001126">
    <property type="entry name" value="UmuC"/>
</dbReference>
<gene>
    <name evidence="4" type="ORF">CAL15_13115</name>
</gene>
<dbReference type="EMBL" id="CP021111">
    <property type="protein sequence ID" value="ARP95241.1"/>
    <property type="molecule type" value="Genomic_DNA"/>
</dbReference>
<dbReference type="STRING" id="463040.CAL15_13115"/>
<dbReference type="Gene3D" id="3.40.1170.60">
    <property type="match status" value="1"/>
</dbReference>
<evidence type="ECO:0000313" key="5">
    <source>
        <dbReference type="Proteomes" id="UP000194161"/>
    </source>
</evidence>
<name>A0A1W6ZCZ8_9BORD</name>
<dbReference type="PANTHER" id="PTHR35369:SF2">
    <property type="entry name" value="BLR3025 PROTEIN"/>
    <property type="match status" value="1"/>
</dbReference>
<evidence type="ECO:0000256" key="1">
    <source>
        <dbReference type="ARBA" id="ARBA00010945"/>
    </source>
</evidence>
<dbReference type="GO" id="GO:0006281">
    <property type="term" value="P:DNA repair"/>
    <property type="evidence" value="ECO:0007669"/>
    <property type="project" value="InterPro"/>
</dbReference>
<dbReference type="InterPro" id="IPR043128">
    <property type="entry name" value="Rev_trsase/Diguanyl_cyclase"/>
</dbReference>
<dbReference type="OrthoDB" id="625722at2"/>